<dbReference type="KEGG" id="ttf:THTE_1427"/>
<reference evidence="1 2" key="1">
    <citation type="journal article" name="Front. Microbiol.">
        <title>Sugar Metabolism of the First Thermophilic Planctomycete Thermogutta terrifontis: Comparative Genomic and Transcriptomic Approaches.</title>
        <authorList>
            <person name="Elcheninov A.G."/>
            <person name="Menzel P."/>
            <person name="Gudbergsdottir S.R."/>
            <person name="Slesarev A.I."/>
            <person name="Kadnikov V.V."/>
            <person name="Krogh A."/>
            <person name="Bonch-Osmolovskaya E.A."/>
            <person name="Peng X."/>
            <person name="Kublanov I.V."/>
        </authorList>
    </citation>
    <scope>NUCLEOTIDE SEQUENCE [LARGE SCALE GENOMIC DNA]</scope>
    <source>
        <strain evidence="1 2">R1</strain>
    </source>
</reference>
<dbReference type="Proteomes" id="UP000215086">
    <property type="component" value="Chromosome"/>
</dbReference>
<evidence type="ECO:0000313" key="1">
    <source>
        <dbReference type="EMBL" id="ASV74029.1"/>
    </source>
</evidence>
<evidence type="ECO:0000313" key="2">
    <source>
        <dbReference type="Proteomes" id="UP000215086"/>
    </source>
</evidence>
<dbReference type="EMBL" id="CP018477">
    <property type="protein sequence ID" value="ASV74029.1"/>
    <property type="molecule type" value="Genomic_DNA"/>
</dbReference>
<sequence length="45" mass="5091">MSECGRYYDPSERISLLPKAYVSFSQEKKVGTIEPPTFLTISSSF</sequence>
<accession>A0A286RDJ1</accession>
<gene>
    <name evidence="1" type="ORF">THTE_1427</name>
</gene>
<organism evidence="1 2">
    <name type="scientific">Thermogutta terrifontis</name>
    <dbReference type="NCBI Taxonomy" id="1331910"/>
    <lineage>
        <taxon>Bacteria</taxon>
        <taxon>Pseudomonadati</taxon>
        <taxon>Planctomycetota</taxon>
        <taxon>Planctomycetia</taxon>
        <taxon>Pirellulales</taxon>
        <taxon>Thermoguttaceae</taxon>
        <taxon>Thermogutta</taxon>
    </lineage>
</organism>
<name>A0A286RDJ1_9BACT</name>
<dbReference type="AlphaFoldDB" id="A0A286RDJ1"/>
<protein>
    <submittedName>
        <fullName evidence="1">Uncharacterized protein</fullName>
    </submittedName>
</protein>
<proteinExistence type="predicted"/>
<keyword evidence="2" id="KW-1185">Reference proteome</keyword>